<keyword evidence="3" id="KW-1003">Cell membrane</keyword>
<dbReference type="InterPro" id="IPR035906">
    <property type="entry name" value="MetI-like_sf"/>
</dbReference>
<accession>A0A559JTW0</accession>
<dbReference type="Pfam" id="PF00528">
    <property type="entry name" value="BPD_transp_1"/>
    <property type="match status" value="1"/>
</dbReference>
<sequence length="296" mass="32638">MSGSRSVLSGGKAYLYILPILILSGIFLYYSIGFTVYTSFHQWNGIDSQMKYIGLDNYRKLFDDKTYHIALKNNLIFLVCTVFIQAAVGLLLAVLLRAKLFGNGLFKSVFFIPVVMAPVIIAAIFRIIMDTNFGSLNETLRALHLDFLAVSWLGDPKYALMSVIIVNIFQWMGFSMTMYYSGLLAIPDEIYESAKMDGAGFWRTLFRITVPLVGSTTSTLVVLGIVGSLKTFDIVALLTGGGPGRSTEFLTTYVYKKAIDEFNGGMSAAAGVTILVIAIVLAVVQLRLGNRQQNNH</sequence>
<keyword evidence="10" id="KW-1185">Reference proteome</keyword>
<dbReference type="GO" id="GO:0005886">
    <property type="term" value="C:plasma membrane"/>
    <property type="evidence" value="ECO:0007669"/>
    <property type="project" value="UniProtKB-SubCell"/>
</dbReference>
<dbReference type="PANTHER" id="PTHR30193:SF37">
    <property type="entry name" value="INNER MEMBRANE ABC TRANSPORTER PERMEASE PROTEIN YCJO"/>
    <property type="match status" value="1"/>
</dbReference>
<feature type="transmembrane region" description="Helical" evidence="7">
    <location>
        <begin position="12"/>
        <end position="32"/>
    </location>
</feature>
<evidence type="ECO:0000256" key="3">
    <source>
        <dbReference type="ARBA" id="ARBA00022475"/>
    </source>
</evidence>
<dbReference type="CDD" id="cd06261">
    <property type="entry name" value="TM_PBP2"/>
    <property type="match status" value="1"/>
</dbReference>
<keyword evidence="6 7" id="KW-0472">Membrane</keyword>
<evidence type="ECO:0000256" key="4">
    <source>
        <dbReference type="ARBA" id="ARBA00022692"/>
    </source>
</evidence>
<protein>
    <submittedName>
        <fullName evidence="9">Sugar ABC transporter permease</fullName>
    </submittedName>
</protein>
<feature type="transmembrane region" description="Helical" evidence="7">
    <location>
        <begin position="75"/>
        <end position="96"/>
    </location>
</feature>
<dbReference type="PANTHER" id="PTHR30193">
    <property type="entry name" value="ABC TRANSPORTER PERMEASE PROTEIN"/>
    <property type="match status" value="1"/>
</dbReference>
<feature type="transmembrane region" description="Helical" evidence="7">
    <location>
        <begin position="108"/>
        <end position="129"/>
    </location>
</feature>
<reference evidence="9 10" key="1">
    <citation type="submission" date="2019-07" db="EMBL/GenBank/DDBJ databases">
        <authorList>
            <person name="Kim J."/>
        </authorList>
    </citation>
    <scope>NUCLEOTIDE SEQUENCE [LARGE SCALE GENOMIC DNA]</scope>
    <source>
        <strain evidence="9 10">G13</strain>
    </source>
</reference>
<evidence type="ECO:0000256" key="6">
    <source>
        <dbReference type="ARBA" id="ARBA00023136"/>
    </source>
</evidence>
<evidence type="ECO:0000256" key="5">
    <source>
        <dbReference type="ARBA" id="ARBA00022989"/>
    </source>
</evidence>
<feature type="domain" description="ABC transmembrane type-1" evidence="8">
    <location>
        <begin position="71"/>
        <end position="285"/>
    </location>
</feature>
<organism evidence="9 10">
    <name type="scientific">Cohnella terricola</name>
    <dbReference type="NCBI Taxonomy" id="1289167"/>
    <lineage>
        <taxon>Bacteria</taxon>
        <taxon>Bacillati</taxon>
        <taxon>Bacillota</taxon>
        <taxon>Bacilli</taxon>
        <taxon>Bacillales</taxon>
        <taxon>Paenibacillaceae</taxon>
        <taxon>Cohnella</taxon>
    </lineage>
</organism>
<dbReference type="AlphaFoldDB" id="A0A559JTW0"/>
<feature type="transmembrane region" description="Helical" evidence="7">
    <location>
        <begin position="158"/>
        <end position="184"/>
    </location>
</feature>
<dbReference type="Proteomes" id="UP000316330">
    <property type="component" value="Unassembled WGS sequence"/>
</dbReference>
<dbReference type="SUPFAM" id="SSF161098">
    <property type="entry name" value="MetI-like"/>
    <property type="match status" value="1"/>
</dbReference>
<evidence type="ECO:0000313" key="9">
    <source>
        <dbReference type="EMBL" id="TVY03325.1"/>
    </source>
</evidence>
<keyword evidence="4 7" id="KW-0812">Transmembrane</keyword>
<evidence type="ECO:0000256" key="7">
    <source>
        <dbReference type="RuleBase" id="RU363032"/>
    </source>
</evidence>
<keyword evidence="5 7" id="KW-1133">Transmembrane helix</keyword>
<evidence type="ECO:0000259" key="8">
    <source>
        <dbReference type="PROSITE" id="PS50928"/>
    </source>
</evidence>
<comment type="caution">
    <text evidence="9">The sequence shown here is derived from an EMBL/GenBank/DDBJ whole genome shotgun (WGS) entry which is preliminary data.</text>
</comment>
<evidence type="ECO:0000256" key="1">
    <source>
        <dbReference type="ARBA" id="ARBA00004651"/>
    </source>
</evidence>
<comment type="subcellular location">
    <subcellularLocation>
        <location evidence="1 7">Cell membrane</location>
        <topology evidence="1 7">Multi-pass membrane protein</topology>
    </subcellularLocation>
</comment>
<evidence type="ECO:0000313" key="10">
    <source>
        <dbReference type="Proteomes" id="UP000316330"/>
    </source>
</evidence>
<dbReference type="Gene3D" id="1.10.3720.10">
    <property type="entry name" value="MetI-like"/>
    <property type="match status" value="1"/>
</dbReference>
<dbReference type="RefSeq" id="WP_144699206.1">
    <property type="nucleotide sequence ID" value="NZ_VNJJ01000002.1"/>
</dbReference>
<dbReference type="OrthoDB" id="5174895at2"/>
<comment type="similarity">
    <text evidence="7">Belongs to the binding-protein-dependent transport system permease family.</text>
</comment>
<keyword evidence="2 7" id="KW-0813">Transport</keyword>
<feature type="transmembrane region" description="Helical" evidence="7">
    <location>
        <begin position="265"/>
        <end position="284"/>
    </location>
</feature>
<dbReference type="InterPro" id="IPR051393">
    <property type="entry name" value="ABC_transporter_permease"/>
</dbReference>
<dbReference type="PROSITE" id="PS50928">
    <property type="entry name" value="ABC_TM1"/>
    <property type="match status" value="1"/>
</dbReference>
<feature type="transmembrane region" description="Helical" evidence="7">
    <location>
        <begin position="205"/>
        <end position="229"/>
    </location>
</feature>
<dbReference type="InterPro" id="IPR000515">
    <property type="entry name" value="MetI-like"/>
</dbReference>
<proteinExistence type="inferred from homology"/>
<evidence type="ECO:0000256" key="2">
    <source>
        <dbReference type="ARBA" id="ARBA00022448"/>
    </source>
</evidence>
<dbReference type="EMBL" id="VNJJ01000002">
    <property type="protein sequence ID" value="TVY03325.1"/>
    <property type="molecule type" value="Genomic_DNA"/>
</dbReference>
<dbReference type="GO" id="GO:0055085">
    <property type="term" value="P:transmembrane transport"/>
    <property type="evidence" value="ECO:0007669"/>
    <property type="project" value="InterPro"/>
</dbReference>
<name>A0A559JTW0_9BACL</name>
<gene>
    <name evidence="9" type="ORF">FPZ45_05480</name>
</gene>